<feature type="transmembrane region" description="Helical" evidence="6">
    <location>
        <begin position="372"/>
        <end position="392"/>
    </location>
</feature>
<comment type="subcellular location">
    <subcellularLocation>
        <location evidence="1">Cell membrane</location>
        <topology evidence="1">Multi-pass membrane protein</topology>
    </subcellularLocation>
</comment>
<feature type="transmembrane region" description="Helical" evidence="6">
    <location>
        <begin position="398"/>
        <end position="418"/>
    </location>
</feature>
<reference evidence="7 8" key="1">
    <citation type="submission" date="2020-07" db="EMBL/GenBank/DDBJ databases">
        <title>MOT database genomes.</title>
        <authorList>
            <person name="Joseph S."/>
            <person name="Aduse-Opoku J."/>
            <person name="Hashim A."/>
            <person name="Wade W."/>
            <person name="Curtis M."/>
        </authorList>
    </citation>
    <scope>NUCLEOTIDE SEQUENCE [LARGE SCALE GENOMIC DNA]</scope>
    <source>
        <strain evidence="7 8">DSM 100099</strain>
    </source>
</reference>
<accession>A0A853EXA0</accession>
<keyword evidence="3 6" id="KW-0812">Transmembrane</keyword>
<sequence>MSVSDPAGAGEVAASRAGELDGRGARGVAVAGIVVAATGFVVQALVSRTASAADTALFLVFWSLLFAVVGITGGIQNESTRAVRASMQGDLPTGASGARVVPVGLAVGGLIAVAVLASSPLWASNVLQEHTVLGVVLVAAAALAFSGHASATGALAGAGSWKVYARVVGLESVVRLVLVVVVVVVSATLVNLMVASAVATGAWLLALATSRTTRSTLSMRADRPARRYVSGLGHAIVASSSTAVLVVGFPVLIQLTTPDDVVTAAAPLLLAISLTRAPLLLPLNAFQGVAITHFVEHPERRARTLTVIVGIVAVVGAVGAGLAALVGPWLMDVVLDQQIGPGILAALTGAGALLALLTLTGTAVLALGRHRVYSAGWAVASILAVVLLLPPWPLEERVLLSLWVSPLVGAAIHAAALVRSRAARSVG</sequence>
<evidence type="ECO:0000256" key="4">
    <source>
        <dbReference type="ARBA" id="ARBA00022989"/>
    </source>
</evidence>
<feature type="transmembrane region" description="Helical" evidence="6">
    <location>
        <begin position="131"/>
        <end position="156"/>
    </location>
</feature>
<name>A0A853EXA0_9MICO</name>
<feature type="transmembrane region" description="Helical" evidence="6">
    <location>
        <begin position="96"/>
        <end position="119"/>
    </location>
</feature>
<dbReference type="Proteomes" id="UP000561011">
    <property type="component" value="Unassembled WGS sequence"/>
</dbReference>
<evidence type="ECO:0000256" key="1">
    <source>
        <dbReference type="ARBA" id="ARBA00004651"/>
    </source>
</evidence>
<dbReference type="AlphaFoldDB" id="A0A853EXA0"/>
<gene>
    <name evidence="7" type="ORF">HZZ10_13065</name>
</gene>
<feature type="transmembrane region" description="Helical" evidence="6">
    <location>
        <begin position="307"/>
        <end position="331"/>
    </location>
</feature>
<feature type="transmembrane region" description="Helical" evidence="6">
    <location>
        <begin position="58"/>
        <end position="76"/>
    </location>
</feature>
<dbReference type="RefSeq" id="WP_179913836.1">
    <property type="nucleotide sequence ID" value="NZ_JACBYE010000034.1"/>
</dbReference>
<dbReference type="PANTHER" id="PTHR30250">
    <property type="entry name" value="PST FAMILY PREDICTED COLANIC ACID TRANSPORTER"/>
    <property type="match status" value="1"/>
</dbReference>
<dbReference type="EMBL" id="JACBYE010000034">
    <property type="protein sequence ID" value="NYS94444.1"/>
    <property type="molecule type" value="Genomic_DNA"/>
</dbReference>
<keyword evidence="5 6" id="KW-0472">Membrane</keyword>
<evidence type="ECO:0008006" key="9">
    <source>
        <dbReference type="Google" id="ProtNLM"/>
    </source>
</evidence>
<evidence type="ECO:0000256" key="2">
    <source>
        <dbReference type="ARBA" id="ARBA00022475"/>
    </source>
</evidence>
<keyword evidence="8" id="KW-1185">Reference proteome</keyword>
<keyword evidence="4 6" id="KW-1133">Transmembrane helix</keyword>
<feature type="transmembrane region" description="Helical" evidence="6">
    <location>
        <begin position="28"/>
        <end position="46"/>
    </location>
</feature>
<evidence type="ECO:0000256" key="3">
    <source>
        <dbReference type="ARBA" id="ARBA00022692"/>
    </source>
</evidence>
<evidence type="ECO:0000313" key="7">
    <source>
        <dbReference type="EMBL" id="NYS94444.1"/>
    </source>
</evidence>
<organism evidence="7 8">
    <name type="scientific">Sanguibacter inulinus</name>
    <dbReference type="NCBI Taxonomy" id="60922"/>
    <lineage>
        <taxon>Bacteria</taxon>
        <taxon>Bacillati</taxon>
        <taxon>Actinomycetota</taxon>
        <taxon>Actinomycetes</taxon>
        <taxon>Micrococcales</taxon>
        <taxon>Sanguibacteraceae</taxon>
        <taxon>Sanguibacter</taxon>
    </lineage>
</organism>
<feature type="transmembrane region" description="Helical" evidence="6">
    <location>
        <begin position="176"/>
        <end position="207"/>
    </location>
</feature>
<feature type="transmembrane region" description="Helical" evidence="6">
    <location>
        <begin position="228"/>
        <end position="253"/>
    </location>
</feature>
<dbReference type="PANTHER" id="PTHR30250:SF11">
    <property type="entry name" value="O-ANTIGEN TRANSPORTER-RELATED"/>
    <property type="match status" value="1"/>
</dbReference>
<evidence type="ECO:0000313" key="8">
    <source>
        <dbReference type="Proteomes" id="UP000561011"/>
    </source>
</evidence>
<feature type="transmembrane region" description="Helical" evidence="6">
    <location>
        <begin position="265"/>
        <end position="286"/>
    </location>
</feature>
<dbReference type="InterPro" id="IPR050833">
    <property type="entry name" value="Poly_Biosynth_Transport"/>
</dbReference>
<proteinExistence type="predicted"/>
<protein>
    <recommendedName>
        <fullName evidence="9">Membrane protein involved in the export of O-antigen and teichoic acid</fullName>
    </recommendedName>
</protein>
<dbReference type="GO" id="GO:0005886">
    <property type="term" value="C:plasma membrane"/>
    <property type="evidence" value="ECO:0007669"/>
    <property type="project" value="UniProtKB-SubCell"/>
</dbReference>
<evidence type="ECO:0000256" key="6">
    <source>
        <dbReference type="SAM" id="Phobius"/>
    </source>
</evidence>
<keyword evidence="2" id="KW-1003">Cell membrane</keyword>
<evidence type="ECO:0000256" key="5">
    <source>
        <dbReference type="ARBA" id="ARBA00023136"/>
    </source>
</evidence>
<comment type="caution">
    <text evidence="7">The sequence shown here is derived from an EMBL/GenBank/DDBJ whole genome shotgun (WGS) entry which is preliminary data.</text>
</comment>
<feature type="transmembrane region" description="Helical" evidence="6">
    <location>
        <begin position="343"/>
        <end position="365"/>
    </location>
</feature>